<dbReference type="Proteomes" id="UP001219518">
    <property type="component" value="Unassembled WGS sequence"/>
</dbReference>
<proteinExistence type="predicted"/>
<accession>A0AAE1I1W6</accession>
<evidence type="ECO:0000313" key="2">
    <source>
        <dbReference type="Proteomes" id="UP001219518"/>
    </source>
</evidence>
<reference evidence="1" key="2">
    <citation type="journal article" date="2023" name="BMC Genomics">
        <title>Pest status, molecular evolution, and epigenetic factors derived from the genome assembly of Frankliniella fusca, a thysanopteran phytovirus vector.</title>
        <authorList>
            <person name="Catto M.A."/>
            <person name="Labadie P.E."/>
            <person name="Jacobson A.L."/>
            <person name="Kennedy G.G."/>
            <person name="Srinivasan R."/>
            <person name="Hunt B.G."/>
        </authorList>
    </citation>
    <scope>NUCLEOTIDE SEQUENCE</scope>
    <source>
        <strain evidence="1">PL_HMW_Pooled</strain>
    </source>
</reference>
<sequence length="76" mass="8396">MESYPNITSLSDQTLRTITTLTDEEVAQLLGWDVTDSAKASQLSSLPNVDVEVKSQIQPTGMFLTDKSEKAEEVYT</sequence>
<gene>
    <name evidence="1" type="ORF">KUF71_007443</name>
</gene>
<comment type="caution">
    <text evidence="1">The sequence shown here is derived from an EMBL/GenBank/DDBJ whole genome shotgun (WGS) entry which is preliminary data.</text>
</comment>
<reference evidence="1" key="1">
    <citation type="submission" date="2021-07" db="EMBL/GenBank/DDBJ databases">
        <authorList>
            <person name="Catto M.A."/>
            <person name="Jacobson A."/>
            <person name="Kennedy G."/>
            <person name="Labadie P."/>
            <person name="Hunt B.G."/>
            <person name="Srinivasan R."/>
        </authorList>
    </citation>
    <scope>NUCLEOTIDE SEQUENCE</scope>
    <source>
        <strain evidence="1">PL_HMW_Pooled</strain>
        <tissue evidence="1">Head</tissue>
    </source>
</reference>
<keyword evidence="2" id="KW-1185">Reference proteome</keyword>
<evidence type="ECO:0000313" key="1">
    <source>
        <dbReference type="EMBL" id="KAK3931628.1"/>
    </source>
</evidence>
<dbReference type="EMBL" id="JAHWGI010001427">
    <property type="protein sequence ID" value="KAK3931628.1"/>
    <property type="molecule type" value="Genomic_DNA"/>
</dbReference>
<protein>
    <submittedName>
        <fullName evidence="1">Protein argonaute 5</fullName>
    </submittedName>
</protein>
<organism evidence="1 2">
    <name type="scientific">Frankliniella fusca</name>
    <dbReference type="NCBI Taxonomy" id="407009"/>
    <lineage>
        <taxon>Eukaryota</taxon>
        <taxon>Metazoa</taxon>
        <taxon>Ecdysozoa</taxon>
        <taxon>Arthropoda</taxon>
        <taxon>Hexapoda</taxon>
        <taxon>Insecta</taxon>
        <taxon>Pterygota</taxon>
        <taxon>Neoptera</taxon>
        <taxon>Paraneoptera</taxon>
        <taxon>Thysanoptera</taxon>
        <taxon>Terebrantia</taxon>
        <taxon>Thripoidea</taxon>
        <taxon>Thripidae</taxon>
        <taxon>Frankliniella</taxon>
    </lineage>
</organism>
<dbReference type="AlphaFoldDB" id="A0AAE1I1W6"/>
<name>A0AAE1I1W6_9NEOP</name>